<protein>
    <recommendedName>
        <fullName evidence="5">Enhanced serine sensitivity protein SseB</fullName>
    </recommendedName>
</protein>
<dbReference type="InterPro" id="IPR009839">
    <property type="entry name" value="SseB_N"/>
</dbReference>
<evidence type="ECO:0000259" key="1">
    <source>
        <dbReference type="Pfam" id="PF07179"/>
    </source>
</evidence>
<gene>
    <name evidence="3" type="ORF">DI565_07030</name>
</gene>
<sequence length="248" mass="27370">MFNPENDLERALVRAAEDPSARAPFFETLLDAELTLALVQSKDRKGDGYEVPEVMSEDLAFVPIFTADSRVAAMFGVEKMMTVRQTFRQILEQIEGANFVLNPGSDYGREIMETDVAAMLAGDFEKAAESDDFDAEDGFDEEQPLPQVVGRPSPMPTHLVKPLAKLFGGLREVKAAYMAQSLFPDADGLKRLVIGIDCDGDLDIVLDHVGEVLDEVAKASDVIDFVSVPGSPLDGYFERDTQPFYRRP</sequence>
<comment type="caution">
    <text evidence="3">The sequence shown here is derived from an EMBL/GenBank/DDBJ whole genome shotgun (WGS) entry which is preliminary data.</text>
</comment>
<evidence type="ECO:0000313" key="4">
    <source>
        <dbReference type="Proteomes" id="UP000249577"/>
    </source>
</evidence>
<dbReference type="EMBL" id="QFPN01000003">
    <property type="protein sequence ID" value="PZQ17124.1"/>
    <property type="molecule type" value="Genomic_DNA"/>
</dbReference>
<feature type="domain" description="SseB protein C-terminal" evidence="2">
    <location>
        <begin position="150"/>
        <end position="247"/>
    </location>
</feature>
<reference evidence="3 4" key="1">
    <citation type="submission" date="2017-08" db="EMBL/GenBank/DDBJ databases">
        <title>Infants hospitalized years apart are colonized by the same room-sourced microbial strains.</title>
        <authorList>
            <person name="Brooks B."/>
            <person name="Olm M.R."/>
            <person name="Firek B.A."/>
            <person name="Baker R."/>
            <person name="Thomas B.C."/>
            <person name="Morowitz M.J."/>
            <person name="Banfield J.F."/>
        </authorList>
    </citation>
    <scope>NUCLEOTIDE SEQUENCE [LARGE SCALE GENOMIC DNA]</scope>
    <source>
        <strain evidence="3">S2_005_003_R2_43</strain>
    </source>
</reference>
<name>A0A2W5KMN5_ANCNO</name>
<dbReference type="Pfam" id="PF07179">
    <property type="entry name" value="SseB"/>
    <property type="match status" value="1"/>
</dbReference>
<dbReference type="InterPro" id="IPR027945">
    <property type="entry name" value="SseB_C"/>
</dbReference>
<dbReference type="Proteomes" id="UP000249577">
    <property type="component" value="Unassembled WGS sequence"/>
</dbReference>
<organism evidence="3 4">
    <name type="scientific">Ancylobacter novellus</name>
    <name type="common">Thiobacillus novellus</name>
    <dbReference type="NCBI Taxonomy" id="921"/>
    <lineage>
        <taxon>Bacteria</taxon>
        <taxon>Pseudomonadati</taxon>
        <taxon>Pseudomonadota</taxon>
        <taxon>Alphaproteobacteria</taxon>
        <taxon>Hyphomicrobiales</taxon>
        <taxon>Xanthobacteraceae</taxon>
        <taxon>Ancylobacter</taxon>
    </lineage>
</organism>
<evidence type="ECO:0008006" key="5">
    <source>
        <dbReference type="Google" id="ProtNLM"/>
    </source>
</evidence>
<feature type="domain" description="SseB protein N-terminal" evidence="1">
    <location>
        <begin position="8"/>
        <end position="117"/>
    </location>
</feature>
<dbReference type="Pfam" id="PF14581">
    <property type="entry name" value="SseB_C"/>
    <property type="match status" value="1"/>
</dbReference>
<evidence type="ECO:0000259" key="2">
    <source>
        <dbReference type="Pfam" id="PF14581"/>
    </source>
</evidence>
<evidence type="ECO:0000313" key="3">
    <source>
        <dbReference type="EMBL" id="PZQ17124.1"/>
    </source>
</evidence>
<accession>A0A2W5KMN5</accession>
<proteinExistence type="predicted"/>
<dbReference type="AlphaFoldDB" id="A0A2W5KMN5"/>